<name>A0AAV9LQE4_9SOLN</name>
<dbReference type="EMBL" id="JAWPEI010000005">
    <property type="protein sequence ID" value="KAK4726724.1"/>
    <property type="molecule type" value="Genomic_DNA"/>
</dbReference>
<feature type="compositionally biased region" description="Basic and acidic residues" evidence="1">
    <location>
        <begin position="60"/>
        <end position="73"/>
    </location>
</feature>
<keyword evidence="3" id="KW-1185">Reference proteome</keyword>
<organism evidence="2 3">
    <name type="scientific">Solanum pinnatisectum</name>
    <name type="common">tansyleaf nightshade</name>
    <dbReference type="NCBI Taxonomy" id="50273"/>
    <lineage>
        <taxon>Eukaryota</taxon>
        <taxon>Viridiplantae</taxon>
        <taxon>Streptophyta</taxon>
        <taxon>Embryophyta</taxon>
        <taxon>Tracheophyta</taxon>
        <taxon>Spermatophyta</taxon>
        <taxon>Magnoliopsida</taxon>
        <taxon>eudicotyledons</taxon>
        <taxon>Gunneridae</taxon>
        <taxon>Pentapetalae</taxon>
        <taxon>asterids</taxon>
        <taxon>lamiids</taxon>
        <taxon>Solanales</taxon>
        <taxon>Solanaceae</taxon>
        <taxon>Solanoideae</taxon>
        <taxon>Solaneae</taxon>
        <taxon>Solanum</taxon>
    </lineage>
</organism>
<accession>A0AAV9LQE4</accession>
<sequence>MSQIVDSHSTPIKQLEQQLGQLSTLLNQRKNGTLPSNTIQNPKKDVHYMEITTRSGKSLPEPKLDSFKQEESIKRDEEPEVDVEIVDDLDLARKVEKRSREKEAAIEVTFPLQQIPRPPPHFPQRLKKKTEDGKLLKFISMFWQLSVNIPLVEALEQMSGYLRFMKDLVTKKRAASFELEYNVHHCRTIAIRSMVQKKEDPGAFTIPCTIGAFEFAKALCDLGASIILCH</sequence>
<comment type="caution">
    <text evidence="2">The sequence shown here is derived from an EMBL/GenBank/DDBJ whole genome shotgun (WGS) entry which is preliminary data.</text>
</comment>
<protein>
    <submittedName>
        <fullName evidence="2">Uncharacterized protein</fullName>
    </submittedName>
</protein>
<dbReference type="Proteomes" id="UP001311915">
    <property type="component" value="Unassembled WGS sequence"/>
</dbReference>
<evidence type="ECO:0000313" key="3">
    <source>
        <dbReference type="Proteomes" id="UP001311915"/>
    </source>
</evidence>
<reference evidence="2 3" key="1">
    <citation type="submission" date="2023-10" db="EMBL/GenBank/DDBJ databases">
        <title>Genome-Wide Identification Analysis in wild type Solanum Pinnatisectum Reveals Some Genes Defensing Phytophthora Infestans.</title>
        <authorList>
            <person name="Sun C."/>
        </authorList>
    </citation>
    <scope>NUCLEOTIDE SEQUENCE [LARGE SCALE GENOMIC DNA]</scope>
    <source>
        <strain evidence="2">LQN</strain>
        <tissue evidence="2">Leaf</tissue>
    </source>
</reference>
<evidence type="ECO:0000313" key="2">
    <source>
        <dbReference type="EMBL" id="KAK4726724.1"/>
    </source>
</evidence>
<gene>
    <name evidence="2" type="ORF">R3W88_031641</name>
</gene>
<evidence type="ECO:0000256" key="1">
    <source>
        <dbReference type="SAM" id="MobiDB-lite"/>
    </source>
</evidence>
<dbReference type="PANTHER" id="PTHR33067">
    <property type="entry name" value="RNA-DIRECTED DNA POLYMERASE-RELATED"/>
    <property type="match status" value="1"/>
</dbReference>
<dbReference type="PANTHER" id="PTHR33067:SF9">
    <property type="entry name" value="RNA-DIRECTED DNA POLYMERASE"/>
    <property type="match status" value="1"/>
</dbReference>
<dbReference type="AlphaFoldDB" id="A0AAV9LQE4"/>
<proteinExistence type="predicted"/>
<feature type="region of interest" description="Disordered" evidence="1">
    <location>
        <begin position="53"/>
        <end position="73"/>
    </location>
</feature>